<dbReference type="EMBL" id="LR134162">
    <property type="protein sequence ID" value="VEB04550.1"/>
    <property type="molecule type" value="Genomic_DNA"/>
</dbReference>
<evidence type="ECO:0000313" key="1">
    <source>
        <dbReference type="EMBL" id="VEB04550.1"/>
    </source>
</evidence>
<dbReference type="AlphaFoldDB" id="A0A3S4GIH8"/>
<name>A0A3S4GIH8_KLEPN</name>
<proteinExistence type="predicted"/>
<evidence type="ECO:0000313" key="2">
    <source>
        <dbReference type="Proteomes" id="UP000282433"/>
    </source>
</evidence>
<dbReference type="Proteomes" id="UP000282433">
    <property type="component" value="Chromosome"/>
</dbReference>
<reference evidence="1 2" key="1">
    <citation type="submission" date="2018-12" db="EMBL/GenBank/DDBJ databases">
        <authorList>
            <consortium name="Pathogen Informatics"/>
        </authorList>
    </citation>
    <scope>NUCLEOTIDE SEQUENCE [LARGE SCALE GENOMIC DNA]</scope>
    <source>
        <strain evidence="1 2">NCTC13635</strain>
    </source>
</reference>
<accession>A0A3S4GIH8</accession>
<sequence length="71" mass="7809">MHAAVSGFDVGMHTKATDDNAFRRFAKQVVIVVGLLRSGFQTGGWWVGFDAALLAFGEFIFYSIELAPWSP</sequence>
<organism evidence="1 2">
    <name type="scientific">Klebsiella pneumoniae</name>
    <dbReference type="NCBI Taxonomy" id="573"/>
    <lineage>
        <taxon>Bacteria</taxon>
        <taxon>Pseudomonadati</taxon>
        <taxon>Pseudomonadota</taxon>
        <taxon>Gammaproteobacteria</taxon>
        <taxon>Enterobacterales</taxon>
        <taxon>Enterobacteriaceae</taxon>
        <taxon>Klebsiella/Raoultella group</taxon>
        <taxon>Klebsiella</taxon>
        <taxon>Klebsiella pneumoniae complex</taxon>
    </lineage>
</organism>
<gene>
    <name evidence="1" type="ORF">NCTC13635_04519</name>
</gene>
<protein>
    <submittedName>
        <fullName evidence="1">Uncharacterized protein</fullName>
    </submittedName>
</protein>